<accession>A0ABW3TLM6</accession>
<sequence length="187" mass="21268">MIFDRILSPEESGQVLAQLQALQTFESFHARALVQDRDRVEQWHIEVDRAGEAWFATAEHGHVEEFRGGVRFDRGEVFQLPAKLADFLPPAIKPAFPETLGWWGEHDHGYRPVLVERVGRKSMLLTFEHGSDPAMRSTMVFDTELGIVTRTIGFDSATLLVDIEPGKPIERHVPASFPELEVIYPDY</sequence>
<reference evidence="2" key="1">
    <citation type="journal article" date="2019" name="Int. J. Syst. Evol. Microbiol.">
        <title>The Global Catalogue of Microorganisms (GCM) 10K type strain sequencing project: providing services to taxonomists for standard genome sequencing and annotation.</title>
        <authorList>
            <consortium name="The Broad Institute Genomics Platform"/>
            <consortium name="The Broad Institute Genome Sequencing Center for Infectious Disease"/>
            <person name="Wu L."/>
            <person name="Ma J."/>
        </authorList>
    </citation>
    <scope>NUCLEOTIDE SEQUENCE [LARGE SCALE GENOMIC DNA]</scope>
    <source>
        <strain evidence="2">CCUG 50213</strain>
    </source>
</reference>
<name>A0ABW3TLM6_9MICO</name>
<proteinExistence type="predicted"/>
<evidence type="ECO:0000313" key="1">
    <source>
        <dbReference type="EMBL" id="MFD1201571.1"/>
    </source>
</evidence>
<gene>
    <name evidence="1" type="ORF">ACFQ3U_06660</name>
</gene>
<keyword evidence="2" id="KW-1185">Reference proteome</keyword>
<evidence type="ECO:0008006" key="3">
    <source>
        <dbReference type="Google" id="ProtNLM"/>
    </source>
</evidence>
<evidence type="ECO:0000313" key="2">
    <source>
        <dbReference type="Proteomes" id="UP001597181"/>
    </source>
</evidence>
<organism evidence="1 2">
    <name type="scientific">Leucobacter albus</name>
    <dbReference type="NCBI Taxonomy" id="272210"/>
    <lineage>
        <taxon>Bacteria</taxon>
        <taxon>Bacillati</taxon>
        <taxon>Actinomycetota</taxon>
        <taxon>Actinomycetes</taxon>
        <taxon>Micrococcales</taxon>
        <taxon>Microbacteriaceae</taxon>
        <taxon>Leucobacter</taxon>
    </lineage>
</organism>
<dbReference type="Proteomes" id="UP001597181">
    <property type="component" value="Unassembled WGS sequence"/>
</dbReference>
<protein>
    <recommendedName>
        <fullName evidence="3">Outer membrane lipoprotein carrier protein LolA</fullName>
    </recommendedName>
</protein>
<comment type="caution">
    <text evidence="1">The sequence shown here is derived from an EMBL/GenBank/DDBJ whole genome shotgun (WGS) entry which is preliminary data.</text>
</comment>
<dbReference type="RefSeq" id="WP_343957973.1">
    <property type="nucleotide sequence ID" value="NZ_BAAAKZ010000002.1"/>
</dbReference>
<dbReference type="EMBL" id="JBHTLY010000002">
    <property type="protein sequence ID" value="MFD1201571.1"/>
    <property type="molecule type" value="Genomic_DNA"/>
</dbReference>